<comment type="caution">
    <text evidence="1">The sequence shown here is derived from an EMBL/GenBank/DDBJ whole genome shotgun (WGS) entry which is preliminary data.</text>
</comment>
<accession>C9KP22</accession>
<sequence>MKQSQLQHVSFRLAKKRAPSAGALTPDGVACGLEAPHADEAQGFAHVDIFAQALCFVDAEGVFDAELAARHVDVFVILGVAVDDADPEF</sequence>
<proteinExistence type="predicted"/>
<organism evidence="1 2">
    <name type="scientific">Mitsuokella multacida DSM 20544</name>
    <dbReference type="NCBI Taxonomy" id="500635"/>
    <lineage>
        <taxon>Bacteria</taxon>
        <taxon>Bacillati</taxon>
        <taxon>Bacillota</taxon>
        <taxon>Negativicutes</taxon>
        <taxon>Selenomonadales</taxon>
        <taxon>Selenomonadaceae</taxon>
        <taxon>Mitsuokella</taxon>
    </lineage>
</organism>
<dbReference type="Proteomes" id="UP000003671">
    <property type="component" value="Unassembled WGS sequence"/>
</dbReference>
<dbReference type="AlphaFoldDB" id="C9KP22"/>
<gene>
    <name evidence="1" type="ORF">MITSMUL_04977</name>
</gene>
<evidence type="ECO:0000313" key="1">
    <source>
        <dbReference type="EMBL" id="EEX68393.1"/>
    </source>
</evidence>
<evidence type="ECO:0000313" key="2">
    <source>
        <dbReference type="Proteomes" id="UP000003671"/>
    </source>
</evidence>
<name>C9KP22_9FIRM</name>
<reference evidence="1" key="1">
    <citation type="submission" date="2009-09" db="EMBL/GenBank/DDBJ databases">
        <authorList>
            <person name="Weinstock G."/>
            <person name="Sodergren E."/>
            <person name="Clifton S."/>
            <person name="Fulton L."/>
            <person name="Fulton B."/>
            <person name="Courtney L."/>
            <person name="Fronick C."/>
            <person name="Harrison M."/>
            <person name="Strong C."/>
            <person name="Farmer C."/>
            <person name="Delahaunty K."/>
            <person name="Markovic C."/>
            <person name="Hall O."/>
            <person name="Minx P."/>
            <person name="Tomlinson C."/>
            <person name="Mitreva M."/>
            <person name="Nelson J."/>
            <person name="Hou S."/>
            <person name="Wollam A."/>
            <person name="Pepin K.H."/>
            <person name="Johnson M."/>
            <person name="Bhonagiri V."/>
            <person name="Nash W.E."/>
            <person name="Warren W."/>
            <person name="Chinwalla A."/>
            <person name="Mardis E.R."/>
            <person name="Wilson R.K."/>
        </authorList>
    </citation>
    <scope>NUCLEOTIDE SEQUENCE [LARGE SCALE GENOMIC DNA]</scope>
    <source>
        <strain evidence="1">DSM 20544</strain>
    </source>
</reference>
<dbReference type="EMBL" id="ABWK02000019">
    <property type="protein sequence ID" value="EEX68393.1"/>
    <property type="molecule type" value="Genomic_DNA"/>
</dbReference>
<dbReference type="HOGENOM" id="CLU_2451333_0_0_9"/>
<keyword evidence="2" id="KW-1185">Reference proteome</keyword>
<protein>
    <submittedName>
        <fullName evidence="1">Uncharacterized protein</fullName>
    </submittedName>
</protein>